<sequence>MTTQTREYFAPGSVDDALRVLSERPHAHLLAGGTDLLNDLRHGLIEPGDVVDLAGVAELGGLDEAPDGVRIGATVTMRELLAAPLGDRLRALREAADLLGGRQIQAAATVGGNLCQGSPAAEVATALLAHGALVDVAGPRGRRTMPVAELFAGPRRTTLAPEEILVAIRVGVADAGWSSAYRRIDLRRSVDIAIVSASAALDIDAGVVRSARVAVGAARPVPFLVPEAAAALEGVAVGDEAALAAATGRAAEAARSASSPITDVRAGAEYRRAMVGVVVERAVRAAVEEGR</sequence>
<feature type="domain" description="FAD-binding PCMH-type" evidence="4">
    <location>
        <begin position="1"/>
        <end position="175"/>
    </location>
</feature>
<dbReference type="PANTHER" id="PTHR42659:SF2">
    <property type="entry name" value="XANTHINE DEHYDROGENASE SUBUNIT C-RELATED"/>
    <property type="match status" value="1"/>
</dbReference>
<dbReference type="SUPFAM" id="SSF55447">
    <property type="entry name" value="CO dehydrogenase flavoprotein C-terminal domain-like"/>
    <property type="match status" value="1"/>
</dbReference>
<evidence type="ECO:0000313" key="5">
    <source>
        <dbReference type="EMBL" id="MBB3041764.1"/>
    </source>
</evidence>
<dbReference type="SMART" id="SM01092">
    <property type="entry name" value="CO_deh_flav_C"/>
    <property type="match status" value="1"/>
</dbReference>
<dbReference type="Gene3D" id="3.30.390.50">
    <property type="entry name" value="CO dehydrogenase flavoprotein, C-terminal domain"/>
    <property type="match status" value="1"/>
</dbReference>
<dbReference type="GO" id="GO:0071949">
    <property type="term" value="F:FAD binding"/>
    <property type="evidence" value="ECO:0007669"/>
    <property type="project" value="InterPro"/>
</dbReference>
<evidence type="ECO:0000256" key="1">
    <source>
        <dbReference type="ARBA" id="ARBA00022630"/>
    </source>
</evidence>
<dbReference type="EMBL" id="JACHWR010000001">
    <property type="protein sequence ID" value="MBB3041764.1"/>
    <property type="molecule type" value="Genomic_DNA"/>
</dbReference>
<dbReference type="InterPro" id="IPR002346">
    <property type="entry name" value="Mopterin_DH_FAD-bd"/>
</dbReference>
<dbReference type="InterPro" id="IPR016169">
    <property type="entry name" value="FAD-bd_PCMH_sub2"/>
</dbReference>
<dbReference type="PROSITE" id="PS51387">
    <property type="entry name" value="FAD_PCMH"/>
    <property type="match status" value="1"/>
</dbReference>
<keyword evidence="3 5" id="KW-0560">Oxidoreductase</keyword>
<dbReference type="Pfam" id="PF00941">
    <property type="entry name" value="FAD_binding_5"/>
    <property type="match status" value="1"/>
</dbReference>
<evidence type="ECO:0000256" key="2">
    <source>
        <dbReference type="ARBA" id="ARBA00022827"/>
    </source>
</evidence>
<organism evidence="5 6">
    <name type="scientific">Nocardioides soli</name>
    <dbReference type="NCBI Taxonomy" id="1036020"/>
    <lineage>
        <taxon>Bacteria</taxon>
        <taxon>Bacillati</taxon>
        <taxon>Actinomycetota</taxon>
        <taxon>Actinomycetes</taxon>
        <taxon>Propionibacteriales</taxon>
        <taxon>Nocardioidaceae</taxon>
        <taxon>Nocardioides</taxon>
    </lineage>
</organism>
<dbReference type="SUPFAM" id="SSF56176">
    <property type="entry name" value="FAD-binding/transporter-associated domain-like"/>
    <property type="match status" value="1"/>
</dbReference>
<dbReference type="Pfam" id="PF03450">
    <property type="entry name" value="CO_deh_flav_C"/>
    <property type="match status" value="1"/>
</dbReference>
<dbReference type="GO" id="GO:0043885">
    <property type="term" value="F:anaerobic carbon-monoxide dehydrogenase activity"/>
    <property type="evidence" value="ECO:0007669"/>
    <property type="project" value="UniProtKB-EC"/>
</dbReference>
<dbReference type="Proteomes" id="UP000589626">
    <property type="component" value="Unassembled WGS sequence"/>
</dbReference>
<dbReference type="InterPro" id="IPR016166">
    <property type="entry name" value="FAD-bd_PCMH"/>
</dbReference>
<dbReference type="EC" id="1.2.7.4" evidence="5"/>
<evidence type="ECO:0000313" key="6">
    <source>
        <dbReference type="Proteomes" id="UP000589626"/>
    </source>
</evidence>
<dbReference type="PANTHER" id="PTHR42659">
    <property type="entry name" value="XANTHINE DEHYDROGENASE SUBUNIT C-RELATED"/>
    <property type="match status" value="1"/>
</dbReference>
<dbReference type="RefSeq" id="WP_183591633.1">
    <property type="nucleotide sequence ID" value="NZ_JACHWR010000001.1"/>
</dbReference>
<dbReference type="Gene3D" id="3.30.465.10">
    <property type="match status" value="1"/>
</dbReference>
<dbReference type="InterPro" id="IPR016167">
    <property type="entry name" value="FAD-bd_PCMH_sub1"/>
</dbReference>
<name>A0A7W4Z002_9ACTN</name>
<gene>
    <name evidence="5" type="ORF">FHU40_001565</name>
</gene>
<evidence type="ECO:0000259" key="4">
    <source>
        <dbReference type="PROSITE" id="PS51387"/>
    </source>
</evidence>
<dbReference type="InterPro" id="IPR051312">
    <property type="entry name" value="Diverse_Substr_Oxidored"/>
</dbReference>
<dbReference type="InterPro" id="IPR036683">
    <property type="entry name" value="CO_DH_flav_C_dom_sf"/>
</dbReference>
<keyword evidence="2" id="KW-0274">FAD</keyword>
<evidence type="ECO:0000256" key="3">
    <source>
        <dbReference type="ARBA" id="ARBA00023002"/>
    </source>
</evidence>
<protein>
    <submittedName>
        <fullName evidence="5">Carbon-monoxide dehydrogenase medium subunit</fullName>
        <ecNumber evidence="5">1.2.7.4</ecNumber>
    </submittedName>
</protein>
<dbReference type="AlphaFoldDB" id="A0A7W4Z002"/>
<comment type="caution">
    <text evidence="5">The sequence shown here is derived from an EMBL/GenBank/DDBJ whole genome shotgun (WGS) entry which is preliminary data.</text>
</comment>
<dbReference type="InterPro" id="IPR036318">
    <property type="entry name" value="FAD-bd_PCMH-like_sf"/>
</dbReference>
<keyword evidence="6" id="KW-1185">Reference proteome</keyword>
<dbReference type="Gene3D" id="3.30.43.10">
    <property type="entry name" value="Uridine Diphospho-n-acetylenolpyruvylglucosamine Reductase, domain 2"/>
    <property type="match status" value="1"/>
</dbReference>
<reference evidence="5 6" key="1">
    <citation type="submission" date="2020-08" db="EMBL/GenBank/DDBJ databases">
        <title>Sequencing the genomes of 1000 actinobacteria strains.</title>
        <authorList>
            <person name="Klenk H.-P."/>
        </authorList>
    </citation>
    <scope>NUCLEOTIDE SEQUENCE [LARGE SCALE GENOMIC DNA]</scope>
    <source>
        <strain evidence="5 6">DSM 105498</strain>
    </source>
</reference>
<keyword evidence="1" id="KW-0285">Flavoprotein</keyword>
<accession>A0A7W4Z002</accession>
<dbReference type="InterPro" id="IPR005107">
    <property type="entry name" value="CO_DH_flav_C"/>
</dbReference>
<proteinExistence type="predicted"/>